<dbReference type="Proteomes" id="UP000506160">
    <property type="component" value="Unassembled WGS sequence"/>
</dbReference>
<feature type="domain" description="ABC1 atypical kinase-like" evidence="10">
    <location>
        <begin position="90"/>
        <end position="339"/>
    </location>
</feature>
<sequence length="513" mass="59283">MKFLRIYKIIAVQRAYQLSELLPSHKYAYWLKLISKCLFWVRPKAKGKPVGERLRLALQELGPIWIKFGQMMSTRHDLLSKSLTTHLALLQDNVTAFDGQLAAQIIEKALGAPLTDYFDEFDLTPLASASIAQVHAATMKNTQIPVVVKVLRPNIKSEIQADIELMYWVAEKLTTSVKGGARLRASEIVNNYEQTLLNELNLRQEAHNTCRLRENFIDSQVLYIPYVYQDLCRENILVEERISGVSIANIEALHRAGVNLPLLAERGVEIFFTQVFRDNFFHADMHPGNIFIDISDPQDPRYIGIDCAIVGELTHQDQQYLAENFIAFFNRDYRKIAQLYIDSGWVPEDTHLYDFEMAMRDVCEPIFAKPLGEISFATVLFNLFNVARRFNMEVQPQLILLEKTLFYIEGLGRQLYPELDLWKTAKPFLENWYAEQMSIKTFIRQVTKTVPMISRLLPELPSQLKSQQRVNQVLKSKLDHLSQQLYTVQRRQLHQSYILTAIIIAVIALIVLY</sequence>
<keyword evidence="7 9" id="KW-1133">Transmembrane helix</keyword>
<keyword evidence="5" id="KW-0831">Ubiquinone biosynthesis</keyword>
<comment type="caution">
    <text evidence="11">The sequence shown here is derived from an EMBL/GenBank/DDBJ whole genome shotgun (WGS) entry which is preliminary data.</text>
</comment>
<accession>A0AB94IBB9</accession>
<evidence type="ECO:0000256" key="3">
    <source>
        <dbReference type="ARBA" id="ARBA00022475"/>
    </source>
</evidence>
<evidence type="ECO:0000256" key="7">
    <source>
        <dbReference type="ARBA" id="ARBA00022989"/>
    </source>
</evidence>
<keyword evidence="3" id="KW-1003">Cell membrane</keyword>
<dbReference type="InterPro" id="IPR010232">
    <property type="entry name" value="UbiB"/>
</dbReference>
<evidence type="ECO:0000313" key="11">
    <source>
        <dbReference type="EMBL" id="TEA26701.1"/>
    </source>
</evidence>
<evidence type="ECO:0000256" key="1">
    <source>
        <dbReference type="ARBA" id="ARBA00005020"/>
    </source>
</evidence>
<dbReference type="InterPro" id="IPR004147">
    <property type="entry name" value="ABC1_dom"/>
</dbReference>
<dbReference type="PANTHER" id="PTHR10566">
    <property type="entry name" value="CHAPERONE-ACTIVITY OF BC1 COMPLEX CABC1 -RELATED"/>
    <property type="match status" value="1"/>
</dbReference>
<organism evidence="11 12">
    <name type="scientific">Candidatus Schmidhempelia bombi str. Bimp</name>
    <dbReference type="NCBI Taxonomy" id="1387197"/>
    <lineage>
        <taxon>Bacteria</taxon>
        <taxon>Pseudomonadati</taxon>
        <taxon>Pseudomonadota</taxon>
        <taxon>Gammaproteobacteria</taxon>
        <taxon>Orbales</taxon>
        <taxon>Orbaceae</taxon>
        <taxon>Candidatus Schmidhempelia</taxon>
    </lineage>
</organism>
<dbReference type="InterPro" id="IPR011009">
    <property type="entry name" value="Kinase-like_dom_sf"/>
</dbReference>
<dbReference type="NCBIfam" id="TIGR01982">
    <property type="entry name" value="UbiB"/>
    <property type="match status" value="1"/>
</dbReference>
<dbReference type="AlphaFoldDB" id="A0AB94IBB9"/>
<dbReference type="GO" id="GO:0006744">
    <property type="term" value="P:ubiquinone biosynthetic process"/>
    <property type="evidence" value="ECO:0007669"/>
    <property type="project" value="UniProtKB-KW"/>
</dbReference>
<keyword evidence="12" id="KW-1185">Reference proteome</keyword>
<keyword evidence="8 9" id="KW-0472">Membrane</keyword>
<comment type="pathway">
    <text evidence="1">Cofactor biosynthesis; ubiquinone biosynthesis [regulation].</text>
</comment>
<evidence type="ECO:0000256" key="8">
    <source>
        <dbReference type="ARBA" id="ARBA00023136"/>
    </source>
</evidence>
<evidence type="ECO:0000259" key="10">
    <source>
        <dbReference type="Pfam" id="PF03109"/>
    </source>
</evidence>
<evidence type="ECO:0000256" key="9">
    <source>
        <dbReference type="SAM" id="Phobius"/>
    </source>
</evidence>
<proteinExistence type="inferred from homology"/>
<dbReference type="InterPro" id="IPR050154">
    <property type="entry name" value="UbiB_kinase"/>
</dbReference>
<keyword evidence="6 9" id="KW-0812">Transmembrane</keyword>
<dbReference type="NCBIfam" id="NF003404">
    <property type="entry name" value="PRK04750.1"/>
    <property type="match status" value="1"/>
</dbReference>
<evidence type="ECO:0000313" key="12">
    <source>
        <dbReference type="Proteomes" id="UP000506160"/>
    </source>
</evidence>
<evidence type="ECO:0000256" key="6">
    <source>
        <dbReference type="ARBA" id="ARBA00022692"/>
    </source>
</evidence>
<evidence type="ECO:0000256" key="4">
    <source>
        <dbReference type="ARBA" id="ARBA00022519"/>
    </source>
</evidence>
<dbReference type="SUPFAM" id="SSF56112">
    <property type="entry name" value="Protein kinase-like (PK-like)"/>
    <property type="match status" value="1"/>
</dbReference>
<feature type="transmembrane region" description="Helical" evidence="9">
    <location>
        <begin position="493"/>
        <end position="512"/>
    </location>
</feature>
<dbReference type="Pfam" id="PF03109">
    <property type="entry name" value="ABC1"/>
    <property type="match status" value="1"/>
</dbReference>
<evidence type="ECO:0000256" key="5">
    <source>
        <dbReference type="ARBA" id="ARBA00022688"/>
    </source>
</evidence>
<dbReference type="RefSeq" id="WP_081685289.1">
    <property type="nucleotide sequence ID" value="NZ_AWGA01000067.1"/>
</dbReference>
<reference evidence="11 12" key="1">
    <citation type="journal article" date="2014" name="Appl. Environ. Microbiol.">
        <title>Genomic features of a bumble bee symbiont reflect its host environment.</title>
        <authorList>
            <person name="Martinson V.G."/>
            <person name="Magoc T."/>
            <person name="Koch H."/>
            <person name="Salzberg S.L."/>
            <person name="Moran N.A."/>
        </authorList>
    </citation>
    <scope>NUCLEOTIDE SEQUENCE [LARGE SCALE GENOMIC DNA]</scope>
    <source>
        <strain evidence="11 12">Bimp</strain>
    </source>
</reference>
<evidence type="ECO:0000256" key="2">
    <source>
        <dbReference type="ARBA" id="ARBA00009670"/>
    </source>
</evidence>
<name>A0AB94IBB9_9GAMM</name>
<dbReference type="PANTHER" id="PTHR10566:SF113">
    <property type="entry name" value="PROTEIN ACTIVITY OF BC1 COMPLEX KINASE 7, CHLOROPLASTIC"/>
    <property type="match status" value="1"/>
</dbReference>
<protein>
    <submittedName>
        <fullName evidence="11">Ubiquinone biosynthesis regulatory protein kinase UbiB</fullName>
    </submittedName>
</protein>
<keyword evidence="11" id="KW-0830">Ubiquinone</keyword>
<keyword evidence="4" id="KW-0997">Cell inner membrane</keyword>
<gene>
    <name evidence="11" type="primary">ubiB</name>
    <name evidence="11" type="ORF">O970_07375</name>
</gene>
<comment type="similarity">
    <text evidence="2">Belongs to the protein kinase superfamily. ADCK protein kinase family.</text>
</comment>
<dbReference type="EMBL" id="AWGA01000067">
    <property type="protein sequence ID" value="TEA26701.1"/>
    <property type="molecule type" value="Genomic_DNA"/>
</dbReference>